<sequence>IQPEAPSLDGGAHLQIFPLASPHPLTLLVHLQGVRMPTLGSFDTVCKCIWVGAEAVTIQKPVFYLAGNLAVAHNLMDSKAYLPGNKELEPLKYSEVAMDAAVSWQKVEGCIQGTMSLLPHCLGKGQNIALILKEVG</sequence>
<dbReference type="Proteomes" id="UP000587655">
    <property type="component" value="Unassembled WGS sequence"/>
</dbReference>
<dbReference type="Pfam" id="PF18289">
    <property type="entry name" value="HU-CCDC81_euk_2"/>
    <property type="match status" value="1"/>
</dbReference>
<evidence type="ECO:0000313" key="3">
    <source>
        <dbReference type="Proteomes" id="UP000587655"/>
    </source>
</evidence>
<dbReference type="EMBL" id="VZSZ01021870">
    <property type="protein sequence ID" value="NXA30660.1"/>
    <property type="molecule type" value="Genomic_DNA"/>
</dbReference>
<evidence type="ECO:0000259" key="1">
    <source>
        <dbReference type="Pfam" id="PF18289"/>
    </source>
</evidence>
<dbReference type="AlphaFoldDB" id="A0A7K7UNC3"/>
<name>A0A7K7UNC3_9CHAR</name>
<protein>
    <submittedName>
        <fullName evidence="2">CCD81 protein</fullName>
    </submittedName>
</protein>
<comment type="caution">
    <text evidence="2">The sequence shown here is derived from an EMBL/GenBank/DDBJ whole genome shotgun (WGS) entry which is preliminary data.</text>
</comment>
<gene>
    <name evidence="2" type="primary">Ccdc81_6</name>
    <name evidence="2" type="ORF">IBISTR_R15423</name>
</gene>
<evidence type="ECO:0000313" key="2">
    <source>
        <dbReference type="EMBL" id="NXA30660.1"/>
    </source>
</evidence>
<dbReference type="InterPro" id="IPR040673">
    <property type="entry name" value="CCDC81_HU_dom_2"/>
</dbReference>
<dbReference type="PANTHER" id="PTHR14362:SF2">
    <property type="entry name" value="COILED-COIL DOMAIN-CONTAINING PROTEIN 81"/>
    <property type="match status" value="1"/>
</dbReference>
<feature type="non-terminal residue" evidence="2">
    <location>
        <position position="136"/>
    </location>
</feature>
<proteinExistence type="predicted"/>
<organism evidence="2 3">
    <name type="scientific">Ibidorhyncha struthersii</name>
    <dbReference type="NCBI Taxonomy" id="425643"/>
    <lineage>
        <taxon>Eukaryota</taxon>
        <taxon>Metazoa</taxon>
        <taxon>Chordata</taxon>
        <taxon>Craniata</taxon>
        <taxon>Vertebrata</taxon>
        <taxon>Euteleostomi</taxon>
        <taxon>Archelosauria</taxon>
        <taxon>Archosauria</taxon>
        <taxon>Dinosauria</taxon>
        <taxon>Saurischia</taxon>
        <taxon>Theropoda</taxon>
        <taxon>Coelurosauria</taxon>
        <taxon>Aves</taxon>
        <taxon>Neognathae</taxon>
        <taxon>Neoaves</taxon>
        <taxon>Charadriiformes</taxon>
        <taxon>Charadriidae</taxon>
        <taxon>Ibidorhyncha</taxon>
    </lineage>
</organism>
<dbReference type="GO" id="GO:0005815">
    <property type="term" value="C:microtubule organizing center"/>
    <property type="evidence" value="ECO:0007669"/>
    <property type="project" value="TreeGrafter"/>
</dbReference>
<reference evidence="2 3" key="1">
    <citation type="submission" date="2019-09" db="EMBL/GenBank/DDBJ databases">
        <title>Bird 10,000 Genomes (B10K) Project - Family phase.</title>
        <authorList>
            <person name="Zhang G."/>
        </authorList>
    </citation>
    <scope>NUCLEOTIDE SEQUENCE [LARGE SCALE GENOMIC DNA]</scope>
    <source>
        <strain evidence="2">B10K-DU-030-25</strain>
    </source>
</reference>
<accession>A0A7K7UNC3</accession>
<dbReference type="PANTHER" id="PTHR14362">
    <property type="entry name" value="COILED-COIL DOMAIN-CONTAINING PROTEIN 81"/>
    <property type="match status" value="1"/>
</dbReference>
<feature type="domain" description="CCDC81 HU" evidence="1">
    <location>
        <begin position="88"/>
        <end position="136"/>
    </location>
</feature>
<keyword evidence="3" id="KW-1185">Reference proteome</keyword>
<dbReference type="InterPro" id="IPR026295">
    <property type="entry name" value="CCD81"/>
</dbReference>
<feature type="non-terminal residue" evidence="2">
    <location>
        <position position="1"/>
    </location>
</feature>